<feature type="compositionally biased region" description="Acidic residues" evidence="4">
    <location>
        <begin position="1050"/>
        <end position="1069"/>
    </location>
</feature>
<evidence type="ECO:0000256" key="3">
    <source>
        <dbReference type="ARBA" id="ARBA00022833"/>
    </source>
</evidence>
<name>A0A7J6MQL5_PERCH</name>
<feature type="compositionally biased region" description="Acidic residues" evidence="4">
    <location>
        <begin position="981"/>
        <end position="991"/>
    </location>
</feature>
<reference evidence="6 7" key="1">
    <citation type="submission" date="2020-04" db="EMBL/GenBank/DDBJ databases">
        <title>Perkinsus chesapeaki whole genome sequence.</title>
        <authorList>
            <person name="Bogema D.R."/>
        </authorList>
    </citation>
    <scope>NUCLEOTIDE SEQUENCE [LARGE SCALE GENOMIC DNA]</scope>
    <source>
        <strain evidence="6">ATCC PRA-425</strain>
    </source>
</reference>
<feature type="region of interest" description="Disordered" evidence="4">
    <location>
        <begin position="1276"/>
        <end position="1349"/>
    </location>
</feature>
<organism evidence="6 7">
    <name type="scientific">Perkinsus chesapeaki</name>
    <name type="common">Clam parasite</name>
    <name type="synonym">Perkinsus andrewsi</name>
    <dbReference type="NCBI Taxonomy" id="330153"/>
    <lineage>
        <taxon>Eukaryota</taxon>
        <taxon>Sar</taxon>
        <taxon>Alveolata</taxon>
        <taxon>Perkinsozoa</taxon>
        <taxon>Perkinsea</taxon>
        <taxon>Perkinsida</taxon>
        <taxon>Perkinsidae</taxon>
        <taxon>Perkinsus</taxon>
    </lineage>
</organism>
<dbReference type="GO" id="GO:0008270">
    <property type="term" value="F:zinc ion binding"/>
    <property type="evidence" value="ECO:0007669"/>
    <property type="project" value="UniProtKB-KW"/>
</dbReference>
<dbReference type="PROSITE" id="PS51050">
    <property type="entry name" value="ZF_CW"/>
    <property type="match status" value="1"/>
</dbReference>
<keyword evidence="7" id="KW-1185">Reference proteome</keyword>
<feature type="region of interest" description="Disordered" evidence="4">
    <location>
        <begin position="1092"/>
        <end position="1132"/>
    </location>
</feature>
<dbReference type="OrthoDB" id="443930at2759"/>
<evidence type="ECO:0000313" key="6">
    <source>
        <dbReference type="EMBL" id="KAF4673862.1"/>
    </source>
</evidence>
<evidence type="ECO:0000256" key="2">
    <source>
        <dbReference type="ARBA" id="ARBA00022771"/>
    </source>
</evidence>
<keyword evidence="3" id="KW-0862">Zinc</keyword>
<feature type="region of interest" description="Disordered" evidence="4">
    <location>
        <begin position="955"/>
        <end position="1069"/>
    </location>
</feature>
<feature type="region of interest" description="Disordered" evidence="4">
    <location>
        <begin position="1"/>
        <end position="27"/>
    </location>
</feature>
<gene>
    <name evidence="6" type="primary">AP3M2_1</name>
    <name evidence="6" type="ORF">FOL47_010010</name>
</gene>
<protein>
    <submittedName>
        <fullName evidence="6">AP-3 complex subunit mu-2</fullName>
    </submittedName>
</protein>
<evidence type="ECO:0000256" key="4">
    <source>
        <dbReference type="SAM" id="MobiDB-lite"/>
    </source>
</evidence>
<feature type="compositionally biased region" description="Polar residues" evidence="4">
    <location>
        <begin position="1020"/>
        <end position="1042"/>
    </location>
</feature>
<dbReference type="Proteomes" id="UP000591131">
    <property type="component" value="Unassembled WGS sequence"/>
</dbReference>
<feature type="compositionally biased region" description="Acidic residues" evidence="4">
    <location>
        <begin position="878"/>
        <end position="891"/>
    </location>
</feature>
<dbReference type="InterPro" id="IPR011124">
    <property type="entry name" value="Znf_CW"/>
</dbReference>
<keyword evidence="1" id="KW-0479">Metal-binding</keyword>
<comment type="caution">
    <text evidence="6">The sequence shown here is derived from an EMBL/GenBank/DDBJ whole genome shotgun (WGS) entry which is preliminary data.</text>
</comment>
<sequence length="1360" mass="151029">MSLCYSPIPSDDDHNNDDTNGGQHQQQRYNIKRAAAASIVSTNSPYVLRPDSPDLATLYRANDDTPLCSVQHPYSKLNTKITHASVVEDDDEPQPNYLFIGYDLGVNPRSKDDRRTQLYNAAAVLGWDCRTGEVIDSIAIPGAYCMYVRASSTGMVAATTIYERFKPRKSIASYRPQTTIYSYVYADGQYRLFKPIVPRAYRSTPVAIVTDSTCARFIVVLTKNGRLLHQHLLGPSISTEVTALKDGPGPQGAELALLNDDMTGILLERSRPRVVVFIAEARYGVEVLQQVDLRAVMEASGQNFSKLLLSSGALLPHFGGEGFAVLWNDNYVYFDMYSDSEGVRRASQKTRTVASLKRPTGVDIVAVVPTTVHWLNIIIFIPLFSELSDGRLLWRWWSPAESFVKEETTAVEQEDEEDVKKEEALAATAAAAAAVKTEPTGSHGLLAMDEPFDEQPDYGGALREGEEDDDEADIISLSDSIGDVDSVIEIIESPHVIDLDAVEGGVALEVPWQGAAIYPENEDGVILLDDEDLEDDRAPAEEEPAAVDGEYGRIQGDATTLELPPQTRCRYTRGKATEFSPLSVSTAASSGDEHAQELWARAQADEAMGANDKEDQDWAAVHWPDVFEMNQVRRKKLVDRLLFDIEAKWTSTLCLRPKIPPLLESDIEEVGKCFQQLARRRGPALILDVRQSTTRERHLFLSSIMAGSLLIVGDDDEDKVSNNGDDQEGRRPSSGSSSTTDDDDDHVSSHRDDGGEDGTDYPVKMFKRIAGVSWEKTRTLAAQMCYSVTAFSDYEQRSEIFARVHRRHLQTQKADSRQGYKHYWWIRCDRCGKYRRAPYYIAKRHGVENDSPQEFHCGLLQQKVEGKKHTWKHLTCEDPPDEADSDEDEQLEAQRYDTDPDTDSLSSDTNAEYDSEQERRRDKRYSNLITARRRHQKERAFEKKINVIKKNLRKWNKKVSKAEAEEIEKARKERAKYAGNDDIDDDDDDEWAAAGSRPQDGRVDGRQPSSGSGGGGGGSRPSTELNTSGASSTTRADTSSFSIGGAAADYESDSEPDNDFGDLPSDPEENEELKRLAGRILRVHMSSLNSYCRFGRRPQRKKPSAGAVGGSKSQPSKAAVSKKATADNGPQKVLTTVMNASSEDAPWETVFMTEVADNKNLKDSVKDDLIKMLRVLTDELANGGSLPTLRRCLQVGRAVKRWIPEEAASWKPIRKVASELVFIAREQMRELTLKNSATAADILLMPPTLGNESGGVRRHRPEGDVSNTMHNIIQGIARDADEAANSRRNKLRRVGERSQPSGDAEPESHHREDDSASEADDLGRDLVNDVASDTYDNEDDDGDGGDVCCDDDDIVILDVY</sequence>
<accession>A0A7J6MQL5</accession>
<feature type="compositionally biased region" description="Acidic residues" evidence="4">
    <location>
        <begin position="1335"/>
        <end position="1349"/>
    </location>
</feature>
<dbReference type="EMBL" id="JAAPAO010000074">
    <property type="protein sequence ID" value="KAF4673862.1"/>
    <property type="molecule type" value="Genomic_DNA"/>
</dbReference>
<feature type="region of interest" description="Disordered" evidence="4">
    <location>
        <begin position="873"/>
        <end position="936"/>
    </location>
</feature>
<feature type="domain" description="CW-type" evidence="5">
    <location>
        <begin position="818"/>
        <end position="884"/>
    </location>
</feature>
<keyword evidence="2" id="KW-0863">Zinc-finger</keyword>
<evidence type="ECO:0000313" key="7">
    <source>
        <dbReference type="Proteomes" id="UP000591131"/>
    </source>
</evidence>
<feature type="region of interest" description="Disordered" evidence="4">
    <location>
        <begin position="715"/>
        <end position="760"/>
    </location>
</feature>
<proteinExistence type="predicted"/>
<feature type="compositionally biased region" description="Basic and acidic residues" evidence="4">
    <location>
        <begin position="960"/>
        <end position="971"/>
    </location>
</feature>
<evidence type="ECO:0000259" key="5">
    <source>
        <dbReference type="PROSITE" id="PS51050"/>
    </source>
</evidence>
<evidence type="ECO:0000256" key="1">
    <source>
        <dbReference type="ARBA" id="ARBA00022723"/>
    </source>
</evidence>
<feature type="compositionally biased region" description="Basic residues" evidence="4">
    <location>
        <begin position="1094"/>
        <end position="1103"/>
    </location>
</feature>